<dbReference type="InterPro" id="IPR016181">
    <property type="entry name" value="Acyl_CoA_acyltransferase"/>
</dbReference>
<gene>
    <name evidence="2" type="ORF">SD72_03420</name>
</gene>
<dbReference type="EMBL" id="JXSQ01000003">
    <property type="protein sequence ID" value="KIP53307.1"/>
    <property type="molecule type" value="Genomic_DNA"/>
</dbReference>
<accession>A0A0D0IQJ8</accession>
<dbReference type="FunFam" id="3.40.630.30:FF:000047">
    <property type="entry name" value="Acetyltransferase, GNAT family"/>
    <property type="match status" value="1"/>
</dbReference>
<dbReference type="PROSITE" id="PS51186">
    <property type="entry name" value="GNAT"/>
    <property type="match status" value="1"/>
</dbReference>
<dbReference type="PANTHER" id="PTHR43441">
    <property type="entry name" value="RIBOSOMAL-PROTEIN-SERINE ACETYLTRANSFERASE"/>
    <property type="match status" value="1"/>
</dbReference>
<evidence type="ECO:0000313" key="2">
    <source>
        <dbReference type="EMBL" id="KIP53307.1"/>
    </source>
</evidence>
<comment type="caution">
    <text evidence="2">The sequence shown here is derived from an EMBL/GenBank/DDBJ whole genome shotgun (WGS) entry which is preliminary data.</text>
</comment>
<feature type="domain" description="N-acetyltransferase" evidence="1">
    <location>
        <begin position="34"/>
        <end position="192"/>
    </location>
</feature>
<dbReference type="GO" id="GO:0008999">
    <property type="term" value="F:protein-N-terminal-alanine acetyltransferase activity"/>
    <property type="evidence" value="ECO:0007669"/>
    <property type="project" value="TreeGrafter"/>
</dbReference>
<dbReference type="InterPro" id="IPR000182">
    <property type="entry name" value="GNAT_dom"/>
</dbReference>
<sequence>MTDTNEFGQPVGEAVDLALPRPAPGRVTLRGEFCTLQPLDASEHAAALFAAYDAAADDSAWTYIGVGPFGTPAEYRAWADGAAASADPLHFAVIDNASGAPLGTLSLMRIDSANAVIEVGFVVFSPAMQRTALSTEAHALLMRYAFDELGYRRYEWKCDALNEPSRRAAERLGFSYEGTFRQAAVVKGRSRDTAWFSIVDAEWPALSAAFDRWLDPANFGPAGEQLSPLRAR</sequence>
<dbReference type="Pfam" id="PF13302">
    <property type="entry name" value="Acetyltransf_3"/>
    <property type="match status" value="1"/>
</dbReference>
<dbReference type="PANTHER" id="PTHR43441:SF2">
    <property type="entry name" value="FAMILY ACETYLTRANSFERASE, PUTATIVE (AFU_ORTHOLOGUE AFUA_7G00850)-RELATED"/>
    <property type="match status" value="1"/>
</dbReference>
<dbReference type="Proteomes" id="UP000032120">
    <property type="component" value="Unassembled WGS sequence"/>
</dbReference>
<name>A0A0D0IQJ8_9MICO</name>
<dbReference type="RefSeq" id="WP_042543033.1">
    <property type="nucleotide sequence ID" value="NZ_JXSQ01000003.1"/>
</dbReference>
<dbReference type="GO" id="GO:1990189">
    <property type="term" value="F:protein N-terminal-serine acetyltransferase activity"/>
    <property type="evidence" value="ECO:0007669"/>
    <property type="project" value="TreeGrafter"/>
</dbReference>
<protein>
    <recommendedName>
        <fullName evidence="1">N-acetyltransferase domain-containing protein</fullName>
    </recommendedName>
</protein>
<dbReference type="InterPro" id="IPR051908">
    <property type="entry name" value="Ribosomal_N-acetyltransferase"/>
</dbReference>
<evidence type="ECO:0000313" key="3">
    <source>
        <dbReference type="Proteomes" id="UP000032120"/>
    </source>
</evidence>
<reference evidence="2 3" key="1">
    <citation type="submission" date="2015-01" db="EMBL/GenBank/DDBJ databases">
        <title>Draft genome sequence of Leucobacter komagatae strain VKM ST2845.</title>
        <authorList>
            <person name="Karlyshev A.V."/>
            <person name="Kudryashova E.B."/>
        </authorList>
    </citation>
    <scope>NUCLEOTIDE SEQUENCE [LARGE SCALE GENOMIC DNA]</scope>
    <source>
        <strain evidence="2 3">VKM ST2845</strain>
    </source>
</reference>
<dbReference type="AlphaFoldDB" id="A0A0D0IQJ8"/>
<dbReference type="OrthoDB" id="9795199at2"/>
<evidence type="ECO:0000259" key="1">
    <source>
        <dbReference type="PROSITE" id="PS51186"/>
    </source>
</evidence>
<proteinExistence type="predicted"/>
<dbReference type="Gene3D" id="3.40.630.30">
    <property type="match status" value="1"/>
</dbReference>
<dbReference type="SUPFAM" id="SSF55729">
    <property type="entry name" value="Acyl-CoA N-acyltransferases (Nat)"/>
    <property type="match status" value="1"/>
</dbReference>
<organism evidence="2 3">
    <name type="scientific">Leucobacter komagatae</name>
    <dbReference type="NCBI Taxonomy" id="55969"/>
    <lineage>
        <taxon>Bacteria</taxon>
        <taxon>Bacillati</taxon>
        <taxon>Actinomycetota</taxon>
        <taxon>Actinomycetes</taxon>
        <taxon>Micrococcales</taxon>
        <taxon>Microbacteriaceae</taxon>
        <taxon>Leucobacter</taxon>
    </lineage>
</organism>
<keyword evidence="3" id="KW-1185">Reference proteome</keyword>